<sequence>MTTATESAGPRKIRGERSLIEALAEYPGELVKTDSPNFVCSVLPSHWRCNKTLPVAFKVVALGDIPDGVIVSIAAGNDENFAAELRNSTAVMKNQVARFNDLRFVGRSGRGKTFTLTITVKTDPPQVATYCRAIKVTVDGPREPRRHRTRSDERDQANAYDQFHSFDHLGFEGLRRSIRDNSFPPFTELHPGPLQPVKLPADASSAFSALAPENNQIRSPSTWSFHGFPGFLGPNIPSHPPPEAQVNLSTLSALQPNALQAPRPQVNLQNTSAVPMLPHYTEPRFQGITQYPFRTSPQATTNTTLTTVSDGIGGGINQVGAHSSPSMEPSHGMYPTACQQLNSAPGTNSMNGAMFNNNTLSNGLVNNGYTFRPQPFMHETSMSKGNMPIPQTTSGGPITQVNGTTTGVSFPLPRPGGMPMVGQNMGSPQRIPIPLGNVDLNSGYNTLPRSDGHGMITLKQEPIDTISNHVVNHHNGLEVSHADTVLHERNGTSTPKGVWRPY</sequence>
<keyword evidence="4" id="KW-0539">Nucleus</keyword>
<evidence type="ECO:0000256" key="2">
    <source>
        <dbReference type="ARBA" id="ARBA00023015"/>
    </source>
</evidence>
<dbReference type="PANTHER" id="PTHR11950">
    <property type="entry name" value="RUNT RELATED"/>
    <property type="match status" value="1"/>
</dbReference>
<dbReference type="Proteomes" id="UP001159427">
    <property type="component" value="Unassembled WGS sequence"/>
</dbReference>
<keyword evidence="3" id="KW-0804">Transcription</keyword>
<evidence type="ECO:0000313" key="7">
    <source>
        <dbReference type="Proteomes" id="UP001159427"/>
    </source>
</evidence>
<comment type="caution">
    <text evidence="6">The sequence shown here is derived from an EMBL/GenBank/DDBJ whole genome shotgun (WGS) entry which is preliminary data.</text>
</comment>
<name>A0ABN8QRT3_9CNID</name>
<dbReference type="Pfam" id="PF00853">
    <property type="entry name" value="Runt"/>
    <property type="match status" value="1"/>
</dbReference>
<evidence type="ECO:0000313" key="6">
    <source>
        <dbReference type="EMBL" id="CAH3167684.1"/>
    </source>
</evidence>
<accession>A0ABN8QRT3</accession>
<evidence type="ECO:0000259" key="5">
    <source>
        <dbReference type="PROSITE" id="PS51062"/>
    </source>
</evidence>
<keyword evidence="7" id="KW-1185">Reference proteome</keyword>
<dbReference type="InterPro" id="IPR013524">
    <property type="entry name" value="Runt_dom"/>
</dbReference>
<dbReference type="PRINTS" id="PR00967">
    <property type="entry name" value="ONCOGENEAML1"/>
</dbReference>
<dbReference type="PANTHER" id="PTHR11950:SF31">
    <property type="entry name" value="SEGMENTATION PROTEIN RUNT"/>
    <property type="match status" value="1"/>
</dbReference>
<dbReference type="Gene3D" id="2.60.40.720">
    <property type="match status" value="1"/>
</dbReference>
<dbReference type="InterPro" id="IPR012346">
    <property type="entry name" value="p53/RUNT-type_TF_DNA-bd_sf"/>
</dbReference>
<reference evidence="6 7" key="1">
    <citation type="submission" date="2022-05" db="EMBL/GenBank/DDBJ databases">
        <authorList>
            <consortium name="Genoscope - CEA"/>
            <person name="William W."/>
        </authorList>
    </citation>
    <scope>NUCLEOTIDE SEQUENCE [LARGE SCALE GENOMIC DNA]</scope>
</reference>
<dbReference type="InterPro" id="IPR000040">
    <property type="entry name" value="AML1_Runt"/>
</dbReference>
<dbReference type="EMBL" id="CALNXI010001396">
    <property type="protein sequence ID" value="CAH3167684.1"/>
    <property type="molecule type" value="Genomic_DNA"/>
</dbReference>
<evidence type="ECO:0000256" key="4">
    <source>
        <dbReference type="ARBA" id="ARBA00023242"/>
    </source>
</evidence>
<dbReference type="InterPro" id="IPR008967">
    <property type="entry name" value="p53-like_TF_DNA-bd_sf"/>
</dbReference>
<comment type="subcellular location">
    <subcellularLocation>
        <location evidence="1">Nucleus</location>
    </subcellularLocation>
</comment>
<proteinExistence type="predicted"/>
<evidence type="ECO:0000256" key="3">
    <source>
        <dbReference type="ARBA" id="ARBA00023163"/>
    </source>
</evidence>
<feature type="domain" description="Runt" evidence="5">
    <location>
        <begin position="18"/>
        <end position="146"/>
    </location>
</feature>
<dbReference type="PROSITE" id="PS51062">
    <property type="entry name" value="RUNT"/>
    <property type="match status" value="1"/>
</dbReference>
<evidence type="ECO:0000256" key="1">
    <source>
        <dbReference type="ARBA" id="ARBA00004123"/>
    </source>
</evidence>
<gene>
    <name evidence="6" type="ORF">PEVE_00006118</name>
</gene>
<organism evidence="6 7">
    <name type="scientific">Porites evermanni</name>
    <dbReference type="NCBI Taxonomy" id="104178"/>
    <lineage>
        <taxon>Eukaryota</taxon>
        <taxon>Metazoa</taxon>
        <taxon>Cnidaria</taxon>
        <taxon>Anthozoa</taxon>
        <taxon>Hexacorallia</taxon>
        <taxon>Scleractinia</taxon>
        <taxon>Fungiina</taxon>
        <taxon>Poritidae</taxon>
        <taxon>Porites</taxon>
    </lineage>
</organism>
<protein>
    <recommendedName>
        <fullName evidence="5">Runt domain-containing protein</fullName>
    </recommendedName>
</protein>
<keyword evidence="2" id="KW-0805">Transcription regulation</keyword>
<dbReference type="SUPFAM" id="SSF49417">
    <property type="entry name" value="p53-like transcription factors"/>
    <property type="match status" value="1"/>
</dbReference>